<dbReference type="KEGG" id="ster:AOA14_18515"/>
<dbReference type="Proteomes" id="UP000076234">
    <property type="component" value="Chromosome"/>
</dbReference>
<reference evidence="2 3" key="2">
    <citation type="journal article" date="2016" name="Genome Announc.">
        <title>Complete Genome Sequence of Sphingopyxis terrae Strain 203-1 (NBRC 111660), a Polyethylene Glycol Degrader.</title>
        <authorList>
            <person name="Ohtsubo Y."/>
            <person name="Nonoyama S."/>
            <person name="Nagata Y."/>
            <person name="Numata M."/>
            <person name="Tsuchikane K."/>
            <person name="Hosoyama A."/>
            <person name="Yamazoe A."/>
            <person name="Tsuda M."/>
            <person name="Fujita N."/>
            <person name="Kawai F."/>
        </authorList>
    </citation>
    <scope>NUCLEOTIDE SEQUENCE [LARGE SCALE GENOMIC DNA]</scope>
    <source>
        <strain evidence="2 3">203-1</strain>
    </source>
</reference>
<gene>
    <name evidence="2" type="ORF">AOA14_18515</name>
</gene>
<feature type="region of interest" description="Disordered" evidence="1">
    <location>
        <begin position="1"/>
        <end position="33"/>
    </location>
</feature>
<sequence>MLTNPRDKIAFEKPPEPTNLRCGDQPGLRVRPNGIGMNIEQRRRLVDVEHTLRGARIFECV</sequence>
<evidence type="ECO:0000256" key="1">
    <source>
        <dbReference type="SAM" id="MobiDB-lite"/>
    </source>
</evidence>
<evidence type="ECO:0000313" key="2">
    <source>
        <dbReference type="EMBL" id="AMU96595.1"/>
    </source>
</evidence>
<protein>
    <submittedName>
        <fullName evidence="2">Uncharacterized protein</fullName>
    </submittedName>
</protein>
<organism evidence="2 3">
    <name type="scientific">Sphingopyxis terrae subsp. terrae NBRC 15098</name>
    <dbReference type="NCBI Taxonomy" id="1219058"/>
    <lineage>
        <taxon>Bacteria</taxon>
        <taxon>Pseudomonadati</taxon>
        <taxon>Pseudomonadota</taxon>
        <taxon>Alphaproteobacteria</taxon>
        <taxon>Sphingomonadales</taxon>
        <taxon>Sphingomonadaceae</taxon>
        <taxon>Sphingopyxis</taxon>
    </lineage>
</organism>
<accession>A0A142W4Z3</accession>
<dbReference type="EMBL" id="CP013342">
    <property type="protein sequence ID" value="AMU96595.1"/>
    <property type="molecule type" value="Genomic_DNA"/>
</dbReference>
<evidence type="ECO:0000313" key="3">
    <source>
        <dbReference type="Proteomes" id="UP000076234"/>
    </source>
</evidence>
<reference evidence="3" key="1">
    <citation type="submission" date="2015-11" db="EMBL/GenBank/DDBJ databases">
        <title>Complete genome sequence of a polyethylene glycol-degrading strain Sphingopyxis terrae strain 203-1 (NBRC 15098).</title>
        <authorList>
            <person name="Yoshiyuki O."/>
            <person name="Shouta N."/>
            <person name="Nagata Y."/>
            <person name="Numata M."/>
            <person name="Tsuchikane K."/>
            <person name="Hosoyama A."/>
            <person name="Yamazoe A."/>
            <person name="Tsuda M."/>
            <person name="Fujita N."/>
            <person name="Kawai F."/>
        </authorList>
    </citation>
    <scope>NUCLEOTIDE SEQUENCE [LARGE SCALE GENOMIC DNA]</scope>
    <source>
        <strain evidence="3">203-1</strain>
    </source>
</reference>
<proteinExistence type="predicted"/>
<name>A0A142W4Z3_9SPHN</name>
<feature type="compositionally biased region" description="Basic and acidic residues" evidence="1">
    <location>
        <begin position="1"/>
        <end position="15"/>
    </location>
</feature>
<dbReference type="AlphaFoldDB" id="A0A142W4Z3"/>